<dbReference type="Proteomes" id="UP000076761">
    <property type="component" value="Unassembled WGS sequence"/>
</dbReference>
<keyword evidence="2" id="KW-1185">Reference proteome</keyword>
<gene>
    <name evidence="1" type="ORF">NEOLEDRAFT_1058834</name>
</gene>
<evidence type="ECO:0000313" key="2">
    <source>
        <dbReference type="Proteomes" id="UP000076761"/>
    </source>
</evidence>
<evidence type="ECO:0008006" key="3">
    <source>
        <dbReference type="Google" id="ProtNLM"/>
    </source>
</evidence>
<dbReference type="EMBL" id="KV425558">
    <property type="protein sequence ID" value="KZT28287.1"/>
    <property type="molecule type" value="Genomic_DNA"/>
</dbReference>
<dbReference type="AlphaFoldDB" id="A0A165UK05"/>
<proteinExistence type="predicted"/>
<reference evidence="1 2" key="1">
    <citation type="journal article" date="2016" name="Mol. Biol. Evol.">
        <title>Comparative Genomics of Early-Diverging Mushroom-Forming Fungi Provides Insights into the Origins of Lignocellulose Decay Capabilities.</title>
        <authorList>
            <person name="Nagy L.G."/>
            <person name="Riley R."/>
            <person name="Tritt A."/>
            <person name="Adam C."/>
            <person name="Daum C."/>
            <person name="Floudas D."/>
            <person name="Sun H."/>
            <person name="Yadav J.S."/>
            <person name="Pangilinan J."/>
            <person name="Larsson K.H."/>
            <person name="Matsuura K."/>
            <person name="Barry K."/>
            <person name="Labutti K."/>
            <person name="Kuo R."/>
            <person name="Ohm R.A."/>
            <person name="Bhattacharya S.S."/>
            <person name="Shirouzu T."/>
            <person name="Yoshinaga Y."/>
            <person name="Martin F.M."/>
            <person name="Grigoriev I.V."/>
            <person name="Hibbett D.S."/>
        </authorList>
    </citation>
    <scope>NUCLEOTIDE SEQUENCE [LARGE SCALE GENOMIC DNA]</scope>
    <source>
        <strain evidence="1 2">HHB14362 ss-1</strain>
    </source>
</reference>
<accession>A0A165UK05</accession>
<name>A0A165UK05_9AGAM</name>
<evidence type="ECO:0000313" key="1">
    <source>
        <dbReference type="EMBL" id="KZT28287.1"/>
    </source>
</evidence>
<dbReference type="InParanoid" id="A0A165UK05"/>
<sequence length="283" mass="31138">MTEEPRPKPAPMPRETITLPRFLERPDFKEIPIQNIVDIESGLADTPIDYIRDGLEVEGPKMLHTLNTMQPVPLSNVLPTELPVTIDDAASDLPTHMFAVFGRQPFTPGPPKPLKQKVTLYPVHDIIFAAHCAHLPKLRPRKAHALPVVPVCLPSPQTFPVLSSYLYTKRTDALLAALLPAPPASLTAPDLDETVPDDFFQAQKVAYAHRVGASIPARALLKNAMVINGVWRNVCALGVFDDRLWTAMDFAWDAILTALAFATGNPRAMVGTYVEREMAAAML</sequence>
<organism evidence="1 2">
    <name type="scientific">Neolentinus lepideus HHB14362 ss-1</name>
    <dbReference type="NCBI Taxonomy" id="1314782"/>
    <lineage>
        <taxon>Eukaryota</taxon>
        <taxon>Fungi</taxon>
        <taxon>Dikarya</taxon>
        <taxon>Basidiomycota</taxon>
        <taxon>Agaricomycotina</taxon>
        <taxon>Agaricomycetes</taxon>
        <taxon>Gloeophyllales</taxon>
        <taxon>Gloeophyllaceae</taxon>
        <taxon>Neolentinus</taxon>
    </lineage>
</organism>
<protein>
    <recommendedName>
        <fullName evidence="3">Clp1-like protein</fullName>
    </recommendedName>
</protein>
<dbReference type="OrthoDB" id="2570975at2759"/>